<comment type="similarity">
    <text evidence="1">Belongs to the 1-acyl-sn-glycerol-3-phosphate acyltransferase family.</text>
</comment>
<evidence type="ECO:0000313" key="7">
    <source>
        <dbReference type="RefSeq" id="XP_003739947.1"/>
    </source>
</evidence>
<feature type="domain" description="Phospholipid/glycerol acyltransferase" evidence="5">
    <location>
        <begin position="106"/>
        <end position="227"/>
    </location>
</feature>
<dbReference type="Proteomes" id="UP000694867">
    <property type="component" value="Unplaced"/>
</dbReference>
<keyword evidence="6" id="KW-1185">Reference proteome</keyword>
<evidence type="ECO:0000259" key="5">
    <source>
        <dbReference type="SMART" id="SM00563"/>
    </source>
</evidence>
<dbReference type="RefSeq" id="XP_003739947.1">
    <property type="nucleotide sequence ID" value="XM_003739899.1"/>
</dbReference>
<proteinExistence type="inferred from homology"/>
<dbReference type="SUPFAM" id="SSF69593">
    <property type="entry name" value="Glycerol-3-phosphate (1)-acyltransferase"/>
    <property type="match status" value="1"/>
</dbReference>
<keyword evidence="4" id="KW-0812">Transmembrane</keyword>
<evidence type="ECO:0000256" key="3">
    <source>
        <dbReference type="ARBA" id="ARBA00023315"/>
    </source>
</evidence>
<dbReference type="AlphaFoldDB" id="A0AAJ6QPW9"/>
<keyword evidence="4" id="KW-1133">Transmembrane helix</keyword>
<keyword evidence="3 7" id="KW-0012">Acyltransferase</keyword>
<dbReference type="GO" id="GO:0036149">
    <property type="term" value="P:phosphatidylinositol acyl-chain remodeling"/>
    <property type="evidence" value="ECO:0007669"/>
    <property type="project" value="TreeGrafter"/>
</dbReference>
<dbReference type="KEGG" id="goe:100901055"/>
<organism evidence="6 7">
    <name type="scientific">Galendromus occidentalis</name>
    <name type="common">western predatory mite</name>
    <dbReference type="NCBI Taxonomy" id="34638"/>
    <lineage>
        <taxon>Eukaryota</taxon>
        <taxon>Metazoa</taxon>
        <taxon>Ecdysozoa</taxon>
        <taxon>Arthropoda</taxon>
        <taxon>Chelicerata</taxon>
        <taxon>Arachnida</taxon>
        <taxon>Acari</taxon>
        <taxon>Parasitiformes</taxon>
        <taxon>Mesostigmata</taxon>
        <taxon>Gamasina</taxon>
        <taxon>Phytoseioidea</taxon>
        <taxon>Phytoseiidae</taxon>
        <taxon>Typhlodrominae</taxon>
        <taxon>Galendromus</taxon>
    </lineage>
</organism>
<evidence type="ECO:0000256" key="1">
    <source>
        <dbReference type="ARBA" id="ARBA00008655"/>
    </source>
</evidence>
<sequence length="379" mass="44338">MEATMDCAQADCGSASSMTFQSVLLKWVRIYFNLFVLLGTAGPLYIAWFIWRMVSLPLPAHIYQRGDDFIFEYYQRLALILAETFAGLEIHFYGDFKDIMDKRENFLLMSNHQTASDWIMNNSVAERFNCVGHMRYFMKDFIKLFPLYGFYFYHHGCIYVNRKNCDFEKMRRNLVYLQNKRISTIVTIFPEGTRYRPELLEESHKFADKNFLRRLNHVLYPRTRGLGATIDYMRHNVEALYDLTVIYDNTKVDGKRVGAPSLIALFTGDCPVVHVHLERIPIADIPKEEAEIKDFILNQFLKKEELLSKYYDDPTNTQPFPGGALQKPLNHTRQMIVLAISVIALCYFCFTWSGISIIMKVWIMGTLFGYGWLLLNHFV</sequence>
<dbReference type="PANTHER" id="PTHR10983:SF73">
    <property type="entry name" value="1-ACYL-SN-GLYCEROL-3-PHOSPHATE ACYLTRANSFERASE EPSILON"/>
    <property type="match status" value="1"/>
</dbReference>
<reference evidence="7" key="1">
    <citation type="submission" date="2025-08" db="UniProtKB">
        <authorList>
            <consortium name="RefSeq"/>
        </authorList>
    </citation>
    <scope>IDENTIFICATION</scope>
</reference>
<keyword evidence="2" id="KW-0808">Transferase</keyword>
<dbReference type="SMART" id="SM00563">
    <property type="entry name" value="PlsC"/>
    <property type="match status" value="1"/>
</dbReference>
<feature type="transmembrane region" description="Helical" evidence="4">
    <location>
        <begin position="30"/>
        <end position="51"/>
    </location>
</feature>
<accession>A0AAJ6QPW9</accession>
<evidence type="ECO:0000256" key="2">
    <source>
        <dbReference type="ARBA" id="ARBA00022679"/>
    </source>
</evidence>
<evidence type="ECO:0000256" key="4">
    <source>
        <dbReference type="SAM" id="Phobius"/>
    </source>
</evidence>
<keyword evidence="4" id="KW-0472">Membrane</keyword>
<feature type="transmembrane region" description="Helical" evidence="4">
    <location>
        <begin position="335"/>
        <end position="355"/>
    </location>
</feature>
<gene>
    <name evidence="7" type="primary">LOC100901055</name>
</gene>
<protein>
    <submittedName>
        <fullName evidence="7">1-acyl-sn-glycerol-3-phosphate acyltransferase epsilon</fullName>
    </submittedName>
</protein>
<dbReference type="Pfam" id="PF16076">
    <property type="entry name" value="Acyltransf_C"/>
    <property type="match status" value="1"/>
</dbReference>
<dbReference type="CDD" id="cd07990">
    <property type="entry name" value="LPLAT_LCLAT1-like"/>
    <property type="match status" value="1"/>
</dbReference>
<dbReference type="PANTHER" id="PTHR10983">
    <property type="entry name" value="1-ACYLGLYCEROL-3-PHOSPHATE ACYLTRANSFERASE-RELATED"/>
    <property type="match status" value="1"/>
</dbReference>
<dbReference type="GeneID" id="100901055"/>
<dbReference type="GO" id="GO:0016746">
    <property type="term" value="F:acyltransferase activity"/>
    <property type="evidence" value="ECO:0007669"/>
    <property type="project" value="UniProtKB-KW"/>
</dbReference>
<evidence type="ECO:0000313" key="6">
    <source>
        <dbReference type="Proteomes" id="UP000694867"/>
    </source>
</evidence>
<dbReference type="Pfam" id="PF01553">
    <property type="entry name" value="Acyltransferase"/>
    <property type="match status" value="1"/>
</dbReference>
<dbReference type="InterPro" id="IPR002123">
    <property type="entry name" value="Plipid/glycerol_acylTrfase"/>
</dbReference>
<dbReference type="InterPro" id="IPR032098">
    <property type="entry name" value="Acyltransf_C"/>
</dbReference>
<name>A0AAJ6QPW9_9ACAR</name>
<dbReference type="GO" id="GO:0005739">
    <property type="term" value="C:mitochondrion"/>
    <property type="evidence" value="ECO:0007669"/>
    <property type="project" value="TreeGrafter"/>
</dbReference>
<dbReference type="GO" id="GO:0005783">
    <property type="term" value="C:endoplasmic reticulum"/>
    <property type="evidence" value="ECO:0007669"/>
    <property type="project" value="TreeGrafter"/>
</dbReference>